<evidence type="ECO:0000256" key="2">
    <source>
        <dbReference type="ARBA" id="ARBA00011525"/>
    </source>
</evidence>
<reference evidence="5" key="2">
    <citation type="submission" date="2025-09" db="UniProtKB">
        <authorList>
            <consortium name="Ensembl"/>
        </authorList>
    </citation>
    <scope>IDENTIFICATION</scope>
</reference>
<evidence type="ECO:0000259" key="4">
    <source>
        <dbReference type="SMART" id="SM01329"/>
    </source>
</evidence>
<protein>
    <recommendedName>
        <fullName evidence="4">Isopropylmalate dehydrogenase-like domain-containing protein</fullName>
    </recommendedName>
</protein>
<feature type="domain" description="Isopropylmalate dehydrogenase-like" evidence="4">
    <location>
        <begin position="41"/>
        <end position="361"/>
    </location>
</feature>
<evidence type="ECO:0000313" key="6">
    <source>
        <dbReference type="Proteomes" id="UP000694544"/>
    </source>
</evidence>
<dbReference type="Proteomes" id="UP000694544">
    <property type="component" value="Unplaced"/>
</dbReference>
<dbReference type="PANTHER" id="PTHR11835:SF54">
    <property type="entry name" value="ISOCITRATE DEHYDROGENASE [NAD] GAMMA 2, MITOCHONDRIAL-RELATED"/>
    <property type="match status" value="1"/>
</dbReference>
<evidence type="ECO:0000256" key="1">
    <source>
        <dbReference type="ARBA" id="ARBA00007769"/>
    </source>
</evidence>
<dbReference type="GO" id="GO:0006099">
    <property type="term" value="P:tricarboxylic acid cycle"/>
    <property type="evidence" value="ECO:0007669"/>
    <property type="project" value="UniProtKB-KW"/>
</dbReference>
<accession>A0A8C6FXZ6</accession>
<dbReference type="GeneTree" id="ENSGT00950000182989"/>
<sequence>MALKMLTSVRHSIFLGNETSLRSFSFKHSILPPAMYGGWHTMTMMPGDGVGPELHVKNVFRHVCVPRDFEEVKITSTPSEEDVHNAIMAIRQNHVALKGSFETDYNLPPSHKSRNSVFCRTLDLYANVVHFESRPLVETRHKNIDTLFVRDNTEGEYSNLEHESMNRVVESLKIITKAKCLRLAEYAFRLAHRMGRKKVTATHKANIMRLGDCLFLQCCREMASHYPQLSFEGMIVDNSPTQLVSWPQQFDVMVMPILYGNIVNNVCTGLVGRAGLVPGANYGHIYAVFETAARQSGKTVANNVANPTAMLLASCIVLDYLKLHFHATSIGTAVWASMENKDIQIPDIGGQGTTLDAIQIAIGSHQNIACLN</sequence>
<name>A0A8C6FXZ6_MOSMO</name>
<proteinExistence type="inferred from homology"/>
<keyword evidence="6" id="KW-1185">Reference proteome</keyword>
<evidence type="ECO:0000313" key="5">
    <source>
        <dbReference type="Ensembl" id="ENSMMSP00000030818.1"/>
    </source>
</evidence>
<dbReference type="PANTHER" id="PTHR11835">
    <property type="entry name" value="DECARBOXYLATING DEHYDROGENASES-ISOCITRATE, ISOPROPYLMALATE, TARTRATE"/>
    <property type="match status" value="1"/>
</dbReference>
<dbReference type="GO" id="GO:0006102">
    <property type="term" value="P:isocitrate metabolic process"/>
    <property type="evidence" value="ECO:0007669"/>
    <property type="project" value="TreeGrafter"/>
</dbReference>
<dbReference type="Pfam" id="PF00180">
    <property type="entry name" value="Iso_dh"/>
    <property type="match status" value="1"/>
</dbReference>
<organism evidence="5 6">
    <name type="scientific">Moschus moschiferus</name>
    <name type="common">Siberian musk deer</name>
    <name type="synonym">Moschus sibiricus</name>
    <dbReference type="NCBI Taxonomy" id="68415"/>
    <lineage>
        <taxon>Eukaryota</taxon>
        <taxon>Metazoa</taxon>
        <taxon>Chordata</taxon>
        <taxon>Craniata</taxon>
        <taxon>Vertebrata</taxon>
        <taxon>Euteleostomi</taxon>
        <taxon>Mammalia</taxon>
        <taxon>Eutheria</taxon>
        <taxon>Laurasiatheria</taxon>
        <taxon>Artiodactyla</taxon>
        <taxon>Ruminantia</taxon>
        <taxon>Pecora</taxon>
        <taxon>Moschidae</taxon>
        <taxon>Moschus</taxon>
    </lineage>
</organism>
<keyword evidence="3" id="KW-0816">Tricarboxylic acid cycle</keyword>
<comment type="similarity">
    <text evidence="1">Belongs to the isocitrate and isopropylmalate dehydrogenases family.</text>
</comment>
<reference evidence="5" key="1">
    <citation type="submission" date="2025-08" db="UniProtKB">
        <authorList>
            <consortium name="Ensembl"/>
        </authorList>
    </citation>
    <scope>IDENTIFICATION</scope>
</reference>
<dbReference type="SUPFAM" id="SSF53659">
    <property type="entry name" value="Isocitrate/Isopropylmalate dehydrogenase-like"/>
    <property type="match status" value="1"/>
</dbReference>
<dbReference type="SMART" id="SM01329">
    <property type="entry name" value="Iso_dh"/>
    <property type="match status" value="1"/>
</dbReference>
<dbReference type="InterPro" id="IPR024084">
    <property type="entry name" value="IsoPropMal-DH-like_dom"/>
</dbReference>
<dbReference type="AlphaFoldDB" id="A0A8C6FXZ6"/>
<dbReference type="GO" id="GO:0005739">
    <property type="term" value="C:mitochondrion"/>
    <property type="evidence" value="ECO:0007669"/>
    <property type="project" value="TreeGrafter"/>
</dbReference>
<comment type="subunit">
    <text evidence="2">Heterooligomer of subunits alpha (IDH3A), beta (IDH3B), and gamma (IDH3G) in the apparent ratio of 2:1:1. The heterodimer containing one IDH3A and one IDH3B subunit and the heterodimer containing one IDH3A and one IDH3G subunit assemble into a heterotetramer (which contains two subunits of IDH3A, one of IDH3B and one of IDH3G) and further into the heterooctamer.</text>
</comment>
<dbReference type="Ensembl" id="ENSMMST00000033910.1">
    <property type="protein sequence ID" value="ENSMMSP00000030818.1"/>
    <property type="gene ID" value="ENSMMSG00000022969.1"/>
</dbReference>
<evidence type="ECO:0000256" key="3">
    <source>
        <dbReference type="ARBA" id="ARBA00022532"/>
    </source>
</evidence>
<dbReference type="Gene3D" id="3.40.718.10">
    <property type="entry name" value="Isopropylmalate Dehydrogenase"/>
    <property type="match status" value="1"/>
</dbReference>